<feature type="region of interest" description="Disordered" evidence="3">
    <location>
        <begin position="159"/>
        <end position="514"/>
    </location>
</feature>
<keyword evidence="6" id="KW-1185">Reference proteome</keyword>
<keyword evidence="1 2" id="KW-0103">Bromodomain</keyword>
<evidence type="ECO:0000313" key="5">
    <source>
        <dbReference type="EMBL" id="KAB5546116.1"/>
    </source>
</evidence>
<evidence type="ECO:0000256" key="3">
    <source>
        <dbReference type="SAM" id="MobiDB-lite"/>
    </source>
</evidence>
<evidence type="ECO:0000259" key="4">
    <source>
        <dbReference type="PROSITE" id="PS50014"/>
    </source>
</evidence>
<dbReference type="Gene3D" id="1.20.920.10">
    <property type="entry name" value="Bromodomain-like"/>
    <property type="match status" value="1"/>
</dbReference>
<dbReference type="PROSITE" id="PS00633">
    <property type="entry name" value="BROMODOMAIN_1"/>
    <property type="match status" value="1"/>
</dbReference>
<dbReference type="AlphaFoldDB" id="A0A5N5LVP2"/>
<dbReference type="PRINTS" id="PR00503">
    <property type="entry name" value="BROMODOMAIN"/>
</dbReference>
<proteinExistence type="predicted"/>
<evidence type="ECO:0000256" key="2">
    <source>
        <dbReference type="PROSITE-ProRule" id="PRU00035"/>
    </source>
</evidence>
<dbReference type="PANTHER" id="PTHR45926">
    <property type="entry name" value="OSJNBA0053K19.4 PROTEIN"/>
    <property type="match status" value="1"/>
</dbReference>
<organism evidence="5 6">
    <name type="scientific">Pangasianodon hypophthalmus</name>
    <name type="common">Striped catfish</name>
    <name type="synonym">Helicophagus hypophthalmus</name>
    <dbReference type="NCBI Taxonomy" id="310915"/>
    <lineage>
        <taxon>Eukaryota</taxon>
        <taxon>Metazoa</taxon>
        <taxon>Chordata</taxon>
        <taxon>Craniata</taxon>
        <taxon>Vertebrata</taxon>
        <taxon>Euteleostomi</taxon>
        <taxon>Actinopterygii</taxon>
        <taxon>Neopterygii</taxon>
        <taxon>Teleostei</taxon>
        <taxon>Ostariophysi</taxon>
        <taxon>Siluriformes</taxon>
        <taxon>Pangasiidae</taxon>
        <taxon>Pangasianodon</taxon>
    </lineage>
</organism>
<feature type="compositionally biased region" description="Pro residues" evidence="3">
    <location>
        <begin position="262"/>
        <end position="273"/>
    </location>
</feature>
<gene>
    <name evidence="5" type="ORF">PHYPO_G00068430</name>
</gene>
<evidence type="ECO:0000313" key="6">
    <source>
        <dbReference type="Proteomes" id="UP000327468"/>
    </source>
</evidence>
<evidence type="ECO:0000256" key="1">
    <source>
        <dbReference type="ARBA" id="ARBA00023117"/>
    </source>
</evidence>
<accession>A0A5N5LVP2</accession>
<comment type="caution">
    <text evidence="5">The sequence shown here is derived from an EMBL/GenBank/DDBJ whole genome shotgun (WGS) entry which is preliminary data.</text>
</comment>
<feature type="compositionally biased region" description="Basic and acidic residues" evidence="3">
    <location>
        <begin position="159"/>
        <end position="169"/>
    </location>
</feature>
<feature type="compositionally biased region" description="Polar residues" evidence="3">
    <location>
        <begin position="247"/>
        <end position="257"/>
    </location>
</feature>
<protein>
    <recommendedName>
        <fullName evidence="4">Bromo domain-containing protein</fullName>
    </recommendedName>
</protein>
<feature type="compositionally biased region" description="Polar residues" evidence="3">
    <location>
        <begin position="280"/>
        <end position="310"/>
    </location>
</feature>
<feature type="compositionally biased region" description="Basic residues" evidence="3">
    <location>
        <begin position="170"/>
        <end position="189"/>
    </location>
</feature>
<dbReference type="SMART" id="SM00297">
    <property type="entry name" value="BROMO"/>
    <property type="match status" value="1"/>
</dbReference>
<reference evidence="5 6" key="1">
    <citation type="submission" date="2019-06" db="EMBL/GenBank/DDBJ databases">
        <title>A chromosome-scale genome assembly of the striped catfish, Pangasianodon hypophthalmus.</title>
        <authorList>
            <person name="Wen M."/>
            <person name="Zahm M."/>
            <person name="Roques C."/>
            <person name="Cabau C."/>
            <person name="Klopp C."/>
            <person name="Donnadieu C."/>
            <person name="Jouanno E."/>
            <person name="Avarre J.-C."/>
            <person name="Campet M."/>
            <person name="Ha T.T.T."/>
            <person name="Dugue R."/>
            <person name="Lampietro C."/>
            <person name="Louis A."/>
            <person name="Herpin A."/>
            <person name="Echchiki A."/>
            <person name="Berthelot C."/>
            <person name="Parey E."/>
            <person name="Roest-Crollius H."/>
            <person name="Braasch I."/>
            <person name="Postlethwait J."/>
            <person name="Bobe J."/>
            <person name="Montfort J."/>
            <person name="Bouchez O."/>
            <person name="Begum T."/>
            <person name="Schartl M."/>
            <person name="Guiguen Y."/>
        </authorList>
    </citation>
    <scope>NUCLEOTIDE SEQUENCE [LARGE SCALE GENOMIC DNA]</scope>
    <source>
        <strain evidence="5 6">Indonesia</strain>
        <tissue evidence="5">Blood</tissue>
    </source>
</reference>
<dbReference type="InterPro" id="IPR036427">
    <property type="entry name" value="Bromodomain-like_sf"/>
</dbReference>
<dbReference type="SUPFAM" id="SSF47370">
    <property type="entry name" value="Bromodomain"/>
    <property type="match status" value="1"/>
</dbReference>
<sequence length="548" mass="60713">MKKTAFSDSSDDEEEEDEEPETPGTSKRNNKGKQKPILRNLRNKPASGDPHAWRGRCRELLDLIFQCEDSEPFRQPVDLEEYPDYLEIVDTPMDFGTVQKTLLAGEYESPMDLCKDVRLIFSNSKAYTPSKKSRIYSMSLRLSALFEEHVSSIVDDFKAAQSRQTERQTRQRLHRERPTRQTMKRRRRSSSPSSSASSPERKKRVSSRAPPRSDAAAPPTPVSHSRPASLRQTLPHINGKAEHTVTAGRTRSSTRFGTQSTDPPPSQSSPPSVPTHSKGPESTSRTARAQNSQASPSISKETESSNNTDSGGRESRRKLRTPVKHTPGPVDHPPLPPNNIHLNGHSSQTSLGVVKRGRGRPRLESQIRTAEVVEPPPLLRPPGKRGRKSKKELEALRLNSTNEEEPDQSTGDEAGASSTAQDTSLSDSGAGLPQQPKRRGRPRLVRTVEQAPPSPKTVRRSGRRGNEQNTSPAPKEVPEGAESGGDGNSKGPMKTRNQGRRTAFYNEEDSEEEQRQLLFEDASITFGTSSKGRVRKLTEKAKANLIGW</sequence>
<dbReference type="FunFam" id="1.20.920.10:FF:000017">
    <property type="entry name" value="Bromodomain and WD repeat domain containing 1"/>
    <property type="match status" value="1"/>
</dbReference>
<feature type="compositionally biased region" description="Acidic residues" evidence="3">
    <location>
        <begin position="9"/>
        <end position="21"/>
    </location>
</feature>
<name>A0A5N5LVP2_PANHP</name>
<feature type="compositionally biased region" description="Low complexity" evidence="3">
    <location>
        <begin position="207"/>
        <end position="217"/>
    </location>
</feature>
<feature type="compositionally biased region" description="Polar residues" evidence="3">
    <location>
        <begin position="408"/>
        <end position="427"/>
    </location>
</feature>
<dbReference type="InterPro" id="IPR018359">
    <property type="entry name" value="Bromodomain_CS"/>
</dbReference>
<dbReference type="Proteomes" id="UP000327468">
    <property type="component" value="Chromosome 16"/>
</dbReference>
<feature type="domain" description="Bromo" evidence="4">
    <location>
        <begin position="65"/>
        <end position="135"/>
    </location>
</feature>
<feature type="region of interest" description="Disordered" evidence="3">
    <location>
        <begin position="1"/>
        <end position="50"/>
    </location>
</feature>
<dbReference type="InterPro" id="IPR001487">
    <property type="entry name" value="Bromodomain"/>
</dbReference>
<dbReference type="Pfam" id="PF00439">
    <property type="entry name" value="Bromodomain"/>
    <property type="match status" value="1"/>
</dbReference>
<dbReference type="PROSITE" id="PS50014">
    <property type="entry name" value="BROMODOMAIN_2"/>
    <property type="match status" value="1"/>
</dbReference>
<dbReference type="EMBL" id="VFJC01000017">
    <property type="protein sequence ID" value="KAB5546116.1"/>
    <property type="molecule type" value="Genomic_DNA"/>
</dbReference>